<accession>A0A812QG16</accession>
<comment type="caution">
    <text evidence="1">The sequence shown here is derived from an EMBL/GenBank/DDBJ whole genome shotgun (WGS) entry which is preliminary data.</text>
</comment>
<keyword evidence="2" id="KW-1185">Reference proteome</keyword>
<dbReference type="Proteomes" id="UP000604046">
    <property type="component" value="Unassembled WGS sequence"/>
</dbReference>
<evidence type="ECO:0000313" key="1">
    <source>
        <dbReference type="EMBL" id="CAE7369515.1"/>
    </source>
</evidence>
<sequence length="184" mass="21069">MQQKQRSTCKESPQAWPPSTFPALVCWSQQNRRNQQAIRYIDRLLCFFPPDGREVCVHRLVKHSRIFQKHCVVCGSSAGTTYIQHSMMAARVASAQALHRMSTHGSTTTPTPMRSQSRRIASELVEKMEMKAGQKMRLSANAHARARTPQRVGTDGMVRLFKKRKRDCCRNFLFCVSDFLVRAI</sequence>
<organism evidence="1 2">
    <name type="scientific">Symbiodinium natans</name>
    <dbReference type="NCBI Taxonomy" id="878477"/>
    <lineage>
        <taxon>Eukaryota</taxon>
        <taxon>Sar</taxon>
        <taxon>Alveolata</taxon>
        <taxon>Dinophyceae</taxon>
        <taxon>Suessiales</taxon>
        <taxon>Symbiodiniaceae</taxon>
        <taxon>Symbiodinium</taxon>
    </lineage>
</organism>
<reference evidence="1" key="1">
    <citation type="submission" date="2021-02" db="EMBL/GenBank/DDBJ databases">
        <authorList>
            <person name="Dougan E. K."/>
            <person name="Rhodes N."/>
            <person name="Thang M."/>
            <person name="Chan C."/>
        </authorList>
    </citation>
    <scope>NUCLEOTIDE SEQUENCE</scope>
</reference>
<proteinExistence type="predicted"/>
<protein>
    <submittedName>
        <fullName evidence="1">Uncharacterized protein</fullName>
    </submittedName>
</protein>
<evidence type="ECO:0000313" key="2">
    <source>
        <dbReference type="Proteomes" id="UP000604046"/>
    </source>
</evidence>
<dbReference type="AlphaFoldDB" id="A0A812QG16"/>
<name>A0A812QG16_9DINO</name>
<gene>
    <name evidence="1" type="ORF">SNAT2548_LOCUS20138</name>
</gene>
<dbReference type="EMBL" id="CAJNDS010002201">
    <property type="protein sequence ID" value="CAE7369515.1"/>
    <property type="molecule type" value="Genomic_DNA"/>
</dbReference>